<dbReference type="OrthoDB" id="10457325at2759"/>
<protein>
    <submittedName>
        <fullName evidence="2">Uncharacterized protein</fullName>
    </submittedName>
</protein>
<name>A0A0W4ZF63_PNEC8</name>
<accession>A0A0W4ZF63</accession>
<dbReference type="EMBL" id="LFVZ01000011">
    <property type="protein sequence ID" value="KTW27001.1"/>
    <property type="molecule type" value="Genomic_DNA"/>
</dbReference>
<evidence type="ECO:0000313" key="2">
    <source>
        <dbReference type="EMBL" id="KTW27001.1"/>
    </source>
</evidence>
<dbReference type="AlphaFoldDB" id="A0A0W4ZF63"/>
<keyword evidence="3" id="KW-1185">Reference proteome</keyword>
<comment type="caution">
    <text evidence="2">The sequence shown here is derived from an EMBL/GenBank/DDBJ whole genome shotgun (WGS) entry which is preliminary data.</text>
</comment>
<feature type="transmembrane region" description="Helical" evidence="1">
    <location>
        <begin position="72"/>
        <end position="90"/>
    </location>
</feature>
<dbReference type="VEuPathDB" id="FungiDB:T552_02493"/>
<organism evidence="2 3">
    <name type="scientific">Pneumocystis carinii (strain B80)</name>
    <name type="common">Rat pneumocystis pneumonia agent</name>
    <name type="synonym">Pneumocystis carinii f. sp. carinii</name>
    <dbReference type="NCBI Taxonomy" id="1408658"/>
    <lineage>
        <taxon>Eukaryota</taxon>
        <taxon>Fungi</taxon>
        <taxon>Dikarya</taxon>
        <taxon>Ascomycota</taxon>
        <taxon>Taphrinomycotina</taxon>
        <taxon>Pneumocystomycetes</taxon>
        <taxon>Pneumocystaceae</taxon>
        <taxon>Pneumocystis</taxon>
    </lineage>
</organism>
<dbReference type="GeneID" id="28937235"/>
<dbReference type="Pfam" id="PF12716">
    <property type="entry name" value="Apq12"/>
    <property type="match status" value="1"/>
</dbReference>
<reference evidence="3" key="1">
    <citation type="journal article" date="2016" name="Nat. Commun.">
        <title>Genome analysis of three Pneumocystis species reveals adaptation mechanisms to life exclusively in mammalian hosts.</title>
        <authorList>
            <person name="Ma L."/>
            <person name="Chen Z."/>
            <person name="Huang D.W."/>
            <person name="Kutty G."/>
            <person name="Ishihara M."/>
            <person name="Wang H."/>
            <person name="Abouelleil A."/>
            <person name="Bishop L."/>
            <person name="Davey E."/>
            <person name="Deng R."/>
            <person name="Deng X."/>
            <person name="Fan L."/>
            <person name="Fantoni G."/>
            <person name="Fitzgerald M."/>
            <person name="Gogineni E."/>
            <person name="Goldberg J.M."/>
            <person name="Handley G."/>
            <person name="Hu X."/>
            <person name="Huber C."/>
            <person name="Jiao X."/>
            <person name="Jones K."/>
            <person name="Levin J.Z."/>
            <person name="Liu Y."/>
            <person name="Macdonald P."/>
            <person name="Melnikov A."/>
            <person name="Raley C."/>
            <person name="Sassi M."/>
            <person name="Sherman B.T."/>
            <person name="Song X."/>
            <person name="Sykes S."/>
            <person name="Tran B."/>
            <person name="Walsh L."/>
            <person name="Xia Y."/>
            <person name="Yang J."/>
            <person name="Young S."/>
            <person name="Zeng Q."/>
            <person name="Zheng X."/>
            <person name="Stephens R."/>
            <person name="Nusbaum C."/>
            <person name="Birren B.W."/>
            <person name="Azadi P."/>
            <person name="Lempicki R.A."/>
            <person name="Cuomo C.A."/>
            <person name="Kovacs J.A."/>
        </authorList>
    </citation>
    <scope>NUCLEOTIDE SEQUENCE [LARGE SCALE GENOMIC DNA]</scope>
    <source>
        <strain evidence="3">B80</strain>
    </source>
</reference>
<gene>
    <name evidence="2" type="ORF">T552_02493</name>
</gene>
<sequence length="124" mass="14825">MGFSNILKFVFDSFQEVFLHVKRSFEYLQEISLYPFRSLFETYPNLTSISLSLLTLYVSLYVLGRAFRGFKVFLRIFFLVAIISCIIYIWKNGIEVARARVEDTKKRTRELVFLLINRKYQGRR</sequence>
<evidence type="ECO:0000256" key="1">
    <source>
        <dbReference type="SAM" id="Phobius"/>
    </source>
</evidence>
<proteinExistence type="predicted"/>
<evidence type="ECO:0000313" key="3">
    <source>
        <dbReference type="Proteomes" id="UP000054454"/>
    </source>
</evidence>
<keyword evidence="1" id="KW-0472">Membrane</keyword>
<dbReference type="RefSeq" id="XP_018225192.1">
    <property type="nucleotide sequence ID" value="XM_018371032.1"/>
</dbReference>
<keyword evidence="1" id="KW-1133">Transmembrane helix</keyword>
<keyword evidence="1" id="KW-0812">Transmembrane</keyword>
<dbReference type="Proteomes" id="UP000054454">
    <property type="component" value="Unassembled WGS sequence"/>
</dbReference>
<feature type="transmembrane region" description="Helical" evidence="1">
    <location>
        <begin position="43"/>
        <end position="63"/>
    </location>
</feature>
<dbReference type="InterPro" id="IPR024316">
    <property type="entry name" value="APQ12"/>
</dbReference>